<feature type="transmembrane region" description="Helical" evidence="15">
    <location>
        <begin position="174"/>
        <end position="191"/>
    </location>
</feature>
<feature type="transmembrane region" description="Helical" evidence="15">
    <location>
        <begin position="295"/>
        <end position="314"/>
    </location>
</feature>
<evidence type="ECO:0000256" key="11">
    <source>
        <dbReference type="ARBA" id="ARBA00023264"/>
    </source>
</evidence>
<keyword evidence="8" id="KW-0443">Lipid metabolism</keyword>
<dbReference type="AlphaFoldDB" id="A0A061H4W2"/>
<evidence type="ECO:0000256" key="13">
    <source>
        <dbReference type="SAM" id="Coils"/>
    </source>
</evidence>
<evidence type="ECO:0000256" key="12">
    <source>
        <dbReference type="ARBA" id="ARBA00023315"/>
    </source>
</evidence>
<dbReference type="eggNOG" id="KOG2895">
    <property type="taxonomic scope" value="Eukaryota"/>
</dbReference>
<name>A0A061H4W2_9BASI</name>
<evidence type="ECO:0000256" key="4">
    <source>
        <dbReference type="ARBA" id="ARBA00022516"/>
    </source>
</evidence>
<keyword evidence="9 15" id="KW-0472">Membrane</keyword>
<feature type="compositionally biased region" description="Basic and acidic residues" evidence="14">
    <location>
        <begin position="446"/>
        <end position="460"/>
    </location>
</feature>
<organism evidence="16 17">
    <name type="scientific">Pseudozyma flocculosa PF-1</name>
    <dbReference type="NCBI Taxonomy" id="1277687"/>
    <lineage>
        <taxon>Eukaryota</taxon>
        <taxon>Fungi</taxon>
        <taxon>Dikarya</taxon>
        <taxon>Basidiomycota</taxon>
        <taxon>Ustilaginomycotina</taxon>
        <taxon>Ustilaginomycetes</taxon>
        <taxon>Ustilaginales</taxon>
        <taxon>Ustilaginaceae</taxon>
        <taxon>Pseudozyma</taxon>
    </lineage>
</organism>
<feature type="transmembrane region" description="Helical" evidence="15">
    <location>
        <begin position="149"/>
        <end position="168"/>
    </location>
</feature>
<dbReference type="HOGENOM" id="CLU_018994_2_2_1"/>
<evidence type="ECO:0000313" key="17">
    <source>
        <dbReference type="Proteomes" id="UP000053664"/>
    </source>
</evidence>
<dbReference type="GeneID" id="19318906"/>
<sequence>MTDAPPVSISPVSEAPSSEPDALSASQPSTPGRPNLSRTNSISSDGGSLDGVDLLGGGNGAGLPLADILDTFLSARIDLANRRWSRFSGDMKQKARRRKEDLVRRARDKKELKQMEGEVRKMRKRVSTRIDNLQQKWQDAKVVRLRDKISFVVGVLNLVVSSLCFAFRPELVPALYSALALYFLPLRVYSYTSKKWHYFLFDFCYFLNVANLLFIWAFPDNKFLFTVCYCAAHGPLAFSVATWRNSLVFHSLEKMTSLFIHLYPPFVFTTLVHFTPREAAEVRYPALKGLDRLDGYTSFWFNVTIYLAWQLIYYELIVIRKKQKIETGERINSYSTMSKGKGPVANLLGKASPKRREPAFMLLQFAYTILTTLPAPLILFPSSKASGIFFLGILTVSVWNGASYYVEVFGRRFEKELMELRREIEMMRSTEQAVDSALNGEAPPQGDDKEADSGEDKKLV</sequence>
<feature type="transmembrane region" description="Helical" evidence="15">
    <location>
        <begin position="385"/>
        <end position="406"/>
    </location>
</feature>
<dbReference type="GO" id="GO:0016020">
    <property type="term" value="C:membrane"/>
    <property type="evidence" value="ECO:0007669"/>
    <property type="project" value="UniProtKB-SubCell"/>
</dbReference>
<reference evidence="16 17" key="1">
    <citation type="journal article" date="2013" name="Plant Cell">
        <title>The transition from a phytopathogenic smut ancestor to an anamorphic biocontrol agent deciphered by comparative whole-genome analysis.</title>
        <authorList>
            <person name="Lefebvre F."/>
            <person name="Joly D.L."/>
            <person name="Labbe C."/>
            <person name="Teichmann B."/>
            <person name="Linning R."/>
            <person name="Belzile F."/>
            <person name="Bakkeren G."/>
            <person name="Belanger R.R."/>
        </authorList>
    </citation>
    <scope>NUCLEOTIDE SEQUENCE [LARGE SCALE GENOMIC DNA]</scope>
    <source>
        <strain evidence="16 17">PF-1</strain>
    </source>
</reference>
<feature type="transmembrane region" description="Helical" evidence="15">
    <location>
        <begin position="359"/>
        <end position="379"/>
    </location>
</feature>
<keyword evidence="6 15" id="KW-0812">Transmembrane</keyword>
<gene>
    <name evidence="16" type="ORF">PFL1_04806</name>
</gene>
<keyword evidence="4" id="KW-0444">Lipid biosynthesis</keyword>
<keyword evidence="12" id="KW-0012">Acyltransferase</keyword>
<evidence type="ECO:0000256" key="2">
    <source>
        <dbReference type="ARBA" id="ARBA00006675"/>
    </source>
</evidence>
<keyword evidence="7 15" id="KW-1133">Transmembrane helix</keyword>
<dbReference type="Pfam" id="PF10998">
    <property type="entry name" value="DUF2838"/>
    <property type="match status" value="1"/>
</dbReference>
<dbReference type="GO" id="GO:0016746">
    <property type="term" value="F:acyltransferase activity"/>
    <property type="evidence" value="ECO:0007669"/>
    <property type="project" value="UniProtKB-KW"/>
</dbReference>
<evidence type="ECO:0000256" key="3">
    <source>
        <dbReference type="ARBA" id="ARBA00019082"/>
    </source>
</evidence>
<evidence type="ECO:0000256" key="8">
    <source>
        <dbReference type="ARBA" id="ARBA00023098"/>
    </source>
</evidence>
<keyword evidence="11" id="KW-1208">Phospholipid metabolism</keyword>
<feature type="region of interest" description="Disordered" evidence="14">
    <location>
        <begin position="1"/>
        <end position="45"/>
    </location>
</feature>
<evidence type="ECO:0000256" key="10">
    <source>
        <dbReference type="ARBA" id="ARBA00023209"/>
    </source>
</evidence>
<dbReference type="OrthoDB" id="406287at2759"/>
<dbReference type="PANTHER" id="PTHR31201">
    <property type="entry name" value="OS01G0585100 PROTEIN"/>
    <property type="match status" value="1"/>
</dbReference>
<keyword evidence="10" id="KW-0594">Phospholipid biosynthesis</keyword>
<dbReference type="EMBL" id="KE361638">
    <property type="protein sequence ID" value="EPQ27668.1"/>
    <property type="molecule type" value="Genomic_DNA"/>
</dbReference>
<evidence type="ECO:0000256" key="7">
    <source>
        <dbReference type="ARBA" id="ARBA00022989"/>
    </source>
</evidence>
<evidence type="ECO:0000256" key="15">
    <source>
        <dbReference type="SAM" id="Phobius"/>
    </source>
</evidence>
<protein>
    <recommendedName>
        <fullName evidence="3">Glycerophosphocholine acyltransferase 1</fullName>
    </recommendedName>
</protein>
<comment type="similarity">
    <text evidence="2">Belongs to the GPC1 family.</text>
</comment>
<dbReference type="InterPro" id="IPR021261">
    <property type="entry name" value="GPCAT"/>
</dbReference>
<dbReference type="GO" id="GO:0006656">
    <property type="term" value="P:phosphatidylcholine biosynthetic process"/>
    <property type="evidence" value="ECO:0007669"/>
    <property type="project" value="TreeGrafter"/>
</dbReference>
<evidence type="ECO:0000256" key="9">
    <source>
        <dbReference type="ARBA" id="ARBA00023136"/>
    </source>
</evidence>
<dbReference type="Proteomes" id="UP000053664">
    <property type="component" value="Unassembled WGS sequence"/>
</dbReference>
<accession>A0A061H4W2</accession>
<feature type="region of interest" description="Disordered" evidence="14">
    <location>
        <begin position="431"/>
        <end position="460"/>
    </location>
</feature>
<feature type="transmembrane region" description="Helical" evidence="15">
    <location>
        <begin position="198"/>
        <end position="217"/>
    </location>
</feature>
<keyword evidence="13" id="KW-0175">Coiled coil</keyword>
<evidence type="ECO:0000256" key="6">
    <source>
        <dbReference type="ARBA" id="ARBA00022692"/>
    </source>
</evidence>
<feature type="transmembrane region" description="Helical" evidence="15">
    <location>
        <begin position="223"/>
        <end position="243"/>
    </location>
</feature>
<evidence type="ECO:0000313" key="16">
    <source>
        <dbReference type="EMBL" id="EPQ27668.1"/>
    </source>
</evidence>
<feature type="compositionally biased region" description="Polar residues" evidence="14">
    <location>
        <begin position="24"/>
        <end position="40"/>
    </location>
</feature>
<feature type="coiled-coil region" evidence="13">
    <location>
        <begin position="92"/>
        <end position="125"/>
    </location>
</feature>
<feature type="transmembrane region" description="Helical" evidence="15">
    <location>
        <begin position="255"/>
        <end position="275"/>
    </location>
</feature>
<keyword evidence="5" id="KW-0808">Transferase</keyword>
<evidence type="ECO:0000256" key="14">
    <source>
        <dbReference type="SAM" id="MobiDB-lite"/>
    </source>
</evidence>
<evidence type="ECO:0000256" key="5">
    <source>
        <dbReference type="ARBA" id="ARBA00022679"/>
    </source>
</evidence>
<dbReference type="RefSeq" id="XP_007880525.1">
    <property type="nucleotide sequence ID" value="XM_007882334.1"/>
</dbReference>
<evidence type="ECO:0000256" key="1">
    <source>
        <dbReference type="ARBA" id="ARBA00004141"/>
    </source>
</evidence>
<dbReference type="PANTHER" id="PTHR31201:SF1">
    <property type="entry name" value="GLYCEROPHOSPHOCHOLINE ACYLTRANSFERASE 1"/>
    <property type="match status" value="1"/>
</dbReference>
<dbReference type="KEGG" id="pfp:PFL1_04806"/>
<proteinExistence type="inferred from homology"/>
<comment type="subcellular location">
    <subcellularLocation>
        <location evidence="1">Membrane</location>
        <topology evidence="1">Multi-pass membrane protein</topology>
    </subcellularLocation>
</comment>